<accession>A0AA40LUQ5</accession>
<evidence type="ECO:0000313" key="2">
    <source>
        <dbReference type="Proteomes" id="UP001177744"/>
    </source>
</evidence>
<organism evidence="1 2">
    <name type="scientific">Cnephaeus nilssonii</name>
    <name type="common">Northern bat</name>
    <name type="synonym">Eptesicus nilssonii</name>
    <dbReference type="NCBI Taxonomy" id="3371016"/>
    <lineage>
        <taxon>Eukaryota</taxon>
        <taxon>Metazoa</taxon>
        <taxon>Chordata</taxon>
        <taxon>Craniata</taxon>
        <taxon>Vertebrata</taxon>
        <taxon>Euteleostomi</taxon>
        <taxon>Mammalia</taxon>
        <taxon>Eutheria</taxon>
        <taxon>Laurasiatheria</taxon>
        <taxon>Chiroptera</taxon>
        <taxon>Yangochiroptera</taxon>
        <taxon>Vespertilionidae</taxon>
        <taxon>Cnephaeus</taxon>
    </lineage>
</organism>
<name>A0AA40LUQ5_CNENI</name>
<gene>
    <name evidence="1" type="ORF">QTO34_014859</name>
</gene>
<comment type="caution">
    <text evidence="1">The sequence shown here is derived from an EMBL/GenBank/DDBJ whole genome shotgun (WGS) entry which is preliminary data.</text>
</comment>
<evidence type="ECO:0000313" key="1">
    <source>
        <dbReference type="EMBL" id="KAK1344294.1"/>
    </source>
</evidence>
<dbReference type="EMBL" id="JAULJE010000004">
    <property type="protein sequence ID" value="KAK1344294.1"/>
    <property type="molecule type" value="Genomic_DNA"/>
</dbReference>
<dbReference type="Proteomes" id="UP001177744">
    <property type="component" value="Unassembled WGS sequence"/>
</dbReference>
<proteinExistence type="predicted"/>
<reference evidence="1" key="1">
    <citation type="submission" date="2023-06" db="EMBL/GenBank/DDBJ databases">
        <title>Reference genome for the Northern bat (Eptesicus nilssonii), a most northern bat species.</title>
        <authorList>
            <person name="Laine V.N."/>
            <person name="Pulliainen A.T."/>
            <person name="Lilley T.M."/>
        </authorList>
    </citation>
    <scope>NUCLEOTIDE SEQUENCE</scope>
    <source>
        <strain evidence="1">BLF_Eptnil</strain>
        <tissue evidence="1">Kidney</tissue>
    </source>
</reference>
<dbReference type="AlphaFoldDB" id="A0AA40LUQ5"/>
<sequence length="92" mass="10442">MFTPAPVLFFLWKAARQGSSPPIKPVSWFSDPLSHLSRLGPLSNSTSKRTKKWKIGSLNGLPPKQEKFYWDGIHKLHGIWGKCVANDGQYFE</sequence>
<keyword evidence="2" id="KW-1185">Reference proteome</keyword>
<protein>
    <submittedName>
        <fullName evidence="1">Uncharacterized protein</fullName>
    </submittedName>
</protein>